<proteinExistence type="predicted"/>
<reference evidence="1" key="1">
    <citation type="journal article" date="2020" name="G3 (Bethesda)">
        <title>High-Quality Assemblies for Three Invasive Social Wasps from the &lt;i&gt;Vespula&lt;/i&gt; Genus.</title>
        <authorList>
            <person name="Harrop T.W.R."/>
            <person name="Guhlin J."/>
            <person name="McLaughlin G.M."/>
            <person name="Permina E."/>
            <person name="Stockwell P."/>
            <person name="Gilligan J."/>
            <person name="Le Lec M.F."/>
            <person name="Gruber M.A.M."/>
            <person name="Quinn O."/>
            <person name="Lovegrove M."/>
            <person name="Duncan E.J."/>
            <person name="Remnant E.J."/>
            <person name="Van Eeckhoven J."/>
            <person name="Graham B."/>
            <person name="Knapp R.A."/>
            <person name="Langford K.W."/>
            <person name="Kronenberg Z."/>
            <person name="Press M.O."/>
            <person name="Eacker S.M."/>
            <person name="Wilson-Rankin E.E."/>
            <person name="Purcell J."/>
            <person name="Lester P.J."/>
            <person name="Dearden P.K."/>
        </authorList>
    </citation>
    <scope>NUCLEOTIDE SEQUENCE</scope>
    <source>
        <strain evidence="1">Volc-1</strain>
    </source>
</reference>
<name>A0A834UEJ7_VESPE</name>
<sequence>MSVTFQPKRLYYEGLLDETNENDDNNGDHRLNCPARHELSGVDPAKRLLLSSEGSKMCLAISSGETPTGKATALAWETLYLLEREMVHLRKELKREGAPMFFSHYEDLSTISRGTSMHSKIHQRDLRAVH</sequence>
<accession>A0A834UEJ7</accession>
<organism evidence="1 2">
    <name type="scientific">Vespula pensylvanica</name>
    <name type="common">Western yellow jacket</name>
    <name type="synonym">Wasp</name>
    <dbReference type="NCBI Taxonomy" id="30213"/>
    <lineage>
        <taxon>Eukaryota</taxon>
        <taxon>Metazoa</taxon>
        <taxon>Ecdysozoa</taxon>
        <taxon>Arthropoda</taxon>
        <taxon>Hexapoda</taxon>
        <taxon>Insecta</taxon>
        <taxon>Pterygota</taxon>
        <taxon>Neoptera</taxon>
        <taxon>Endopterygota</taxon>
        <taxon>Hymenoptera</taxon>
        <taxon>Apocrita</taxon>
        <taxon>Aculeata</taxon>
        <taxon>Vespoidea</taxon>
        <taxon>Vespidae</taxon>
        <taxon>Vespinae</taxon>
        <taxon>Vespula</taxon>
    </lineage>
</organism>
<evidence type="ECO:0000313" key="2">
    <source>
        <dbReference type="Proteomes" id="UP000600918"/>
    </source>
</evidence>
<dbReference type="AlphaFoldDB" id="A0A834UEJ7"/>
<keyword evidence="2" id="KW-1185">Reference proteome</keyword>
<dbReference type="Proteomes" id="UP000600918">
    <property type="component" value="Unassembled WGS sequence"/>
</dbReference>
<comment type="caution">
    <text evidence="1">The sequence shown here is derived from an EMBL/GenBank/DDBJ whole genome shotgun (WGS) entry which is preliminary data.</text>
</comment>
<dbReference type="EMBL" id="JACSDY010000002">
    <property type="protein sequence ID" value="KAF7434496.1"/>
    <property type="molecule type" value="Genomic_DNA"/>
</dbReference>
<gene>
    <name evidence="1" type="ORF">H0235_002687</name>
</gene>
<evidence type="ECO:0000313" key="1">
    <source>
        <dbReference type="EMBL" id="KAF7434496.1"/>
    </source>
</evidence>
<protein>
    <submittedName>
        <fullName evidence="1">Uncharacterized protein</fullName>
    </submittedName>
</protein>